<keyword evidence="1" id="KW-0472">Membrane</keyword>
<dbReference type="Proteomes" id="UP001501410">
    <property type="component" value="Unassembled WGS sequence"/>
</dbReference>
<feature type="transmembrane region" description="Helical" evidence="1">
    <location>
        <begin position="48"/>
        <end position="66"/>
    </location>
</feature>
<keyword evidence="3" id="KW-1185">Reference proteome</keyword>
<keyword evidence="1" id="KW-1133">Transmembrane helix</keyword>
<evidence type="ECO:0000313" key="3">
    <source>
        <dbReference type="Proteomes" id="UP001501410"/>
    </source>
</evidence>
<proteinExistence type="predicted"/>
<sequence>MSTQDQDYSHNPPKWRAYLHLAMGLVYLLMGGLVLYMRKFGSIELTDFSTYGLCSLLGLYGLFRIWRGSKDLQMSKSRD</sequence>
<dbReference type="RefSeq" id="WP_344822324.1">
    <property type="nucleotide sequence ID" value="NZ_BAABEZ010000002.1"/>
</dbReference>
<keyword evidence="1" id="KW-0812">Transmembrane</keyword>
<evidence type="ECO:0000256" key="1">
    <source>
        <dbReference type="SAM" id="Phobius"/>
    </source>
</evidence>
<organism evidence="2 3">
    <name type="scientific">Rurimicrobium arvi</name>
    <dbReference type="NCBI Taxonomy" id="2049916"/>
    <lineage>
        <taxon>Bacteria</taxon>
        <taxon>Pseudomonadati</taxon>
        <taxon>Bacteroidota</taxon>
        <taxon>Chitinophagia</taxon>
        <taxon>Chitinophagales</taxon>
        <taxon>Chitinophagaceae</taxon>
        <taxon>Rurimicrobium</taxon>
    </lineage>
</organism>
<accession>A0ABP8MIV4</accession>
<name>A0ABP8MIV4_9BACT</name>
<comment type="caution">
    <text evidence="2">The sequence shown here is derived from an EMBL/GenBank/DDBJ whole genome shotgun (WGS) entry which is preliminary data.</text>
</comment>
<feature type="transmembrane region" description="Helical" evidence="1">
    <location>
        <begin position="17"/>
        <end position="36"/>
    </location>
</feature>
<dbReference type="EMBL" id="BAABEZ010000002">
    <property type="protein sequence ID" value="GAA4449891.1"/>
    <property type="molecule type" value="Genomic_DNA"/>
</dbReference>
<protein>
    <submittedName>
        <fullName evidence="2">Uncharacterized protein</fullName>
    </submittedName>
</protein>
<evidence type="ECO:0000313" key="2">
    <source>
        <dbReference type="EMBL" id="GAA4449891.1"/>
    </source>
</evidence>
<gene>
    <name evidence="2" type="ORF">GCM10023092_04910</name>
</gene>
<reference evidence="3" key="1">
    <citation type="journal article" date="2019" name="Int. J. Syst. Evol. Microbiol.">
        <title>The Global Catalogue of Microorganisms (GCM) 10K type strain sequencing project: providing services to taxonomists for standard genome sequencing and annotation.</title>
        <authorList>
            <consortium name="The Broad Institute Genomics Platform"/>
            <consortium name="The Broad Institute Genome Sequencing Center for Infectious Disease"/>
            <person name="Wu L."/>
            <person name="Ma J."/>
        </authorList>
    </citation>
    <scope>NUCLEOTIDE SEQUENCE [LARGE SCALE GENOMIC DNA]</scope>
    <source>
        <strain evidence="3">JCM 31921</strain>
    </source>
</reference>